<name>A0A2P2N3F8_RHIMU</name>
<reference evidence="1" key="1">
    <citation type="submission" date="2018-02" db="EMBL/GenBank/DDBJ databases">
        <title>Rhizophora mucronata_Transcriptome.</title>
        <authorList>
            <person name="Meera S.P."/>
            <person name="Sreeshan A."/>
            <person name="Augustine A."/>
        </authorList>
    </citation>
    <scope>NUCLEOTIDE SEQUENCE</scope>
    <source>
        <tissue evidence="1">Leaf</tissue>
    </source>
</reference>
<organism evidence="1">
    <name type="scientific">Rhizophora mucronata</name>
    <name type="common">Asiatic mangrove</name>
    <dbReference type="NCBI Taxonomy" id="61149"/>
    <lineage>
        <taxon>Eukaryota</taxon>
        <taxon>Viridiplantae</taxon>
        <taxon>Streptophyta</taxon>
        <taxon>Embryophyta</taxon>
        <taxon>Tracheophyta</taxon>
        <taxon>Spermatophyta</taxon>
        <taxon>Magnoliopsida</taxon>
        <taxon>eudicotyledons</taxon>
        <taxon>Gunneridae</taxon>
        <taxon>Pentapetalae</taxon>
        <taxon>rosids</taxon>
        <taxon>fabids</taxon>
        <taxon>Malpighiales</taxon>
        <taxon>Rhizophoraceae</taxon>
        <taxon>Rhizophora</taxon>
    </lineage>
</organism>
<accession>A0A2P2N3F8</accession>
<sequence>MNQELVSFTESFSLGWSFVSLSNLNEYNGRKIKIER</sequence>
<dbReference type="EMBL" id="GGEC01056511">
    <property type="protein sequence ID" value="MBX36995.1"/>
    <property type="molecule type" value="Transcribed_RNA"/>
</dbReference>
<dbReference type="AlphaFoldDB" id="A0A2P2N3F8"/>
<evidence type="ECO:0000313" key="1">
    <source>
        <dbReference type="EMBL" id="MBX36995.1"/>
    </source>
</evidence>
<proteinExistence type="predicted"/>
<protein>
    <submittedName>
        <fullName evidence="1">Uncharacterized protein</fullName>
    </submittedName>
</protein>